<evidence type="ECO:0000256" key="1">
    <source>
        <dbReference type="SAM" id="Phobius"/>
    </source>
</evidence>
<keyword evidence="1" id="KW-0472">Membrane</keyword>
<gene>
    <name evidence="2" type="ORF">IAB31_08965</name>
</gene>
<protein>
    <submittedName>
        <fullName evidence="2">Uncharacterized protein</fullName>
    </submittedName>
</protein>
<feature type="transmembrane region" description="Helical" evidence="1">
    <location>
        <begin position="195"/>
        <end position="215"/>
    </location>
</feature>
<feature type="transmembrane region" description="Helical" evidence="1">
    <location>
        <begin position="236"/>
        <end position="258"/>
    </location>
</feature>
<feature type="transmembrane region" description="Helical" evidence="1">
    <location>
        <begin position="12"/>
        <end position="33"/>
    </location>
</feature>
<evidence type="ECO:0000313" key="3">
    <source>
        <dbReference type="Proteomes" id="UP000886757"/>
    </source>
</evidence>
<keyword evidence="1" id="KW-1133">Transmembrane helix</keyword>
<name>A0A9D1ACM2_9FIRM</name>
<dbReference type="EMBL" id="DVGK01000105">
    <property type="protein sequence ID" value="HIR14036.1"/>
    <property type="molecule type" value="Genomic_DNA"/>
</dbReference>
<feature type="transmembrane region" description="Helical" evidence="1">
    <location>
        <begin position="63"/>
        <end position="82"/>
    </location>
</feature>
<accession>A0A9D1ACM2</accession>
<dbReference type="AlphaFoldDB" id="A0A9D1ACM2"/>
<comment type="caution">
    <text evidence="2">The sequence shown here is derived from an EMBL/GenBank/DDBJ whole genome shotgun (WGS) entry which is preliminary data.</text>
</comment>
<reference evidence="2" key="2">
    <citation type="journal article" date="2021" name="PeerJ">
        <title>Extensive microbial diversity within the chicken gut microbiome revealed by metagenomics and culture.</title>
        <authorList>
            <person name="Gilroy R."/>
            <person name="Ravi A."/>
            <person name="Getino M."/>
            <person name="Pursley I."/>
            <person name="Horton D.L."/>
            <person name="Alikhan N.F."/>
            <person name="Baker D."/>
            <person name="Gharbi K."/>
            <person name="Hall N."/>
            <person name="Watson M."/>
            <person name="Adriaenssens E.M."/>
            <person name="Foster-Nyarko E."/>
            <person name="Jarju S."/>
            <person name="Secka A."/>
            <person name="Antonio M."/>
            <person name="Oren A."/>
            <person name="Chaudhuri R.R."/>
            <person name="La Ragione R."/>
            <person name="Hildebrand F."/>
            <person name="Pallen M.J."/>
        </authorList>
    </citation>
    <scope>NUCLEOTIDE SEQUENCE</scope>
    <source>
        <strain evidence="2">ChiSjej4B22-8148</strain>
    </source>
</reference>
<reference evidence="2" key="1">
    <citation type="submission" date="2020-10" db="EMBL/GenBank/DDBJ databases">
        <authorList>
            <person name="Gilroy R."/>
        </authorList>
    </citation>
    <scope>NUCLEOTIDE SEQUENCE</scope>
    <source>
        <strain evidence="2">ChiSjej4B22-8148</strain>
    </source>
</reference>
<evidence type="ECO:0000313" key="2">
    <source>
        <dbReference type="EMBL" id="HIR14036.1"/>
    </source>
</evidence>
<keyword evidence="1" id="KW-0812">Transmembrane</keyword>
<feature type="transmembrane region" description="Helical" evidence="1">
    <location>
        <begin position="103"/>
        <end position="127"/>
    </location>
</feature>
<proteinExistence type="predicted"/>
<organism evidence="2 3">
    <name type="scientific">Candidatus Choladousia intestinavium</name>
    <dbReference type="NCBI Taxonomy" id="2840727"/>
    <lineage>
        <taxon>Bacteria</taxon>
        <taxon>Bacillati</taxon>
        <taxon>Bacillota</taxon>
        <taxon>Clostridia</taxon>
        <taxon>Lachnospirales</taxon>
        <taxon>Lachnospiraceae</taxon>
        <taxon>Lachnospiraceae incertae sedis</taxon>
        <taxon>Candidatus Choladousia</taxon>
    </lineage>
</organism>
<dbReference type="Proteomes" id="UP000886757">
    <property type="component" value="Unassembled WGS sequence"/>
</dbReference>
<sequence length="269" mass="30685">MKNALFAEIRRAMNLLWIPAVLGVGFSICFDSWNDFLRSLSTGIGSVQYFFENSSFGGACRSYFLPVFTSLPFAASFCREYRDKAFPLIVYREGRKNYCLVKFFVNALCGGMTAALGTGLLFLLLAWRLPVADPRYMESAGVYQRLVSDSEPFHLWIAVHEPVLYFFVETASGFFRGVFWSSAALCVSVCFPDPFVTFLSPYLGSFLLIQAFRLLRLPPSFRLDFLIKGRMILRSSLWTLGICALAVAAASWIMWFFFCRQVYRRIREG</sequence>